<dbReference type="EMBL" id="MU795260">
    <property type="protein sequence ID" value="KAJ3807952.1"/>
    <property type="molecule type" value="Genomic_DNA"/>
</dbReference>
<organism evidence="1 2">
    <name type="scientific">Lentinula aff. lateritia</name>
    <dbReference type="NCBI Taxonomy" id="2804960"/>
    <lineage>
        <taxon>Eukaryota</taxon>
        <taxon>Fungi</taxon>
        <taxon>Dikarya</taxon>
        <taxon>Basidiomycota</taxon>
        <taxon>Agaricomycotina</taxon>
        <taxon>Agaricomycetes</taxon>
        <taxon>Agaricomycetidae</taxon>
        <taxon>Agaricales</taxon>
        <taxon>Marasmiineae</taxon>
        <taxon>Omphalotaceae</taxon>
        <taxon>Lentinula</taxon>
    </lineage>
</organism>
<evidence type="ECO:0000313" key="2">
    <source>
        <dbReference type="Proteomes" id="UP001163835"/>
    </source>
</evidence>
<reference evidence="1" key="1">
    <citation type="submission" date="2022-09" db="EMBL/GenBank/DDBJ databases">
        <title>A Global Phylogenomic Analysis of the Shiitake Genus Lentinula.</title>
        <authorList>
            <consortium name="DOE Joint Genome Institute"/>
            <person name="Sierra-Patev S."/>
            <person name="Min B."/>
            <person name="Naranjo-Ortiz M."/>
            <person name="Looney B."/>
            <person name="Konkel Z."/>
            <person name="Slot J.C."/>
            <person name="Sakamoto Y."/>
            <person name="Steenwyk J.L."/>
            <person name="Rokas A."/>
            <person name="Carro J."/>
            <person name="Camarero S."/>
            <person name="Ferreira P."/>
            <person name="Molpeceres G."/>
            <person name="Ruiz-Duenas F.J."/>
            <person name="Serrano A."/>
            <person name="Henrissat B."/>
            <person name="Drula E."/>
            <person name="Hughes K.W."/>
            <person name="Mata J.L."/>
            <person name="Ishikawa N.K."/>
            <person name="Vargas-Isla R."/>
            <person name="Ushijima S."/>
            <person name="Smith C.A."/>
            <person name="Ahrendt S."/>
            <person name="Andreopoulos W."/>
            <person name="He G."/>
            <person name="Labutti K."/>
            <person name="Lipzen A."/>
            <person name="Ng V."/>
            <person name="Riley R."/>
            <person name="Sandor L."/>
            <person name="Barry K."/>
            <person name="Martinez A.T."/>
            <person name="Xiao Y."/>
            <person name="Gibbons J.G."/>
            <person name="Terashima K."/>
            <person name="Grigoriev I.V."/>
            <person name="Hibbett D.S."/>
        </authorList>
    </citation>
    <scope>NUCLEOTIDE SEQUENCE</scope>
    <source>
        <strain evidence="1">TMI1499</strain>
    </source>
</reference>
<comment type="caution">
    <text evidence="1">The sequence shown here is derived from an EMBL/GenBank/DDBJ whole genome shotgun (WGS) entry which is preliminary data.</text>
</comment>
<protein>
    <submittedName>
        <fullName evidence="1">Uncharacterized protein</fullName>
    </submittedName>
</protein>
<accession>A0ACC1TTJ6</accession>
<sequence length="115" mass="12665">MVASTMNLELDMTPSTEQICVVYAPTAAIAQVDKHFIQPRGPIHGKFDQPMIDREIENQGFGPAQDVILFNRSMSGQSPNGVSMLIPPRYLVKSGSKPTHPFGENSLQLRVSVRV</sequence>
<dbReference type="Proteomes" id="UP001163835">
    <property type="component" value="Unassembled WGS sequence"/>
</dbReference>
<gene>
    <name evidence="1" type="ORF">F5876DRAFT_67683</name>
</gene>
<keyword evidence="2" id="KW-1185">Reference proteome</keyword>
<evidence type="ECO:0000313" key="1">
    <source>
        <dbReference type="EMBL" id="KAJ3807952.1"/>
    </source>
</evidence>
<name>A0ACC1TTJ6_9AGAR</name>
<proteinExistence type="predicted"/>